<dbReference type="Proteomes" id="UP000075884">
    <property type="component" value="Unassembled WGS sequence"/>
</dbReference>
<feature type="active site" evidence="2">
    <location>
        <position position="115"/>
    </location>
</feature>
<feature type="domain" description="Calpain catalytic" evidence="4">
    <location>
        <begin position="1"/>
        <end position="173"/>
    </location>
</feature>
<evidence type="ECO:0000256" key="1">
    <source>
        <dbReference type="ARBA" id="ARBA00007623"/>
    </source>
</evidence>
<dbReference type="AlphaFoldDB" id="A0A9I3EGW0"/>
<comment type="similarity">
    <text evidence="1">Belongs to the peptidase C2 family.</text>
</comment>
<proteinExistence type="inferred from homology"/>
<dbReference type="GO" id="GO:0004198">
    <property type="term" value="F:calcium-dependent cysteine-type endopeptidase activity"/>
    <property type="evidence" value="ECO:0007669"/>
    <property type="project" value="InterPro"/>
</dbReference>
<sequence length="174" mass="20118">MKSSVQNEFWAALVEKAYAKLHGSYEALAGGTGIRGMTALTGGITAHYILKGNQPHDLFEILEKYLPLRALATCAIHKNDQYKHVYESVGLRVQHAYSVLRVVRLCNVKLVCVRNPWGHVEWKGNWSDHSQKWHEVPYEERMQLLAIKDNGEFWMSFCDFVRYFDDVTICQQTR</sequence>
<accession>A0A9I3EGW0</accession>
<evidence type="ECO:0000259" key="4">
    <source>
        <dbReference type="PROSITE" id="PS50203"/>
    </source>
</evidence>
<name>A0A9I3EGW0_9DIPT</name>
<dbReference type="GO" id="GO:0006508">
    <property type="term" value="P:proteolysis"/>
    <property type="evidence" value="ECO:0007669"/>
    <property type="project" value="InterPro"/>
</dbReference>
<evidence type="ECO:0000256" key="3">
    <source>
        <dbReference type="PROSITE-ProRule" id="PRU00239"/>
    </source>
</evidence>
<dbReference type="GO" id="GO:0005737">
    <property type="term" value="C:cytoplasm"/>
    <property type="evidence" value="ECO:0007669"/>
    <property type="project" value="TreeGrafter"/>
</dbReference>
<dbReference type="PANTHER" id="PTHR10183:SF433">
    <property type="entry name" value="CALPAIN-A-RELATED"/>
    <property type="match status" value="1"/>
</dbReference>
<evidence type="ECO:0000256" key="2">
    <source>
        <dbReference type="PIRSR" id="PIRSR622684-1"/>
    </source>
</evidence>
<dbReference type="SMART" id="SM00230">
    <property type="entry name" value="CysPc"/>
    <property type="match status" value="1"/>
</dbReference>
<reference evidence="6" key="1">
    <citation type="submission" date="2013-03" db="EMBL/GenBank/DDBJ databases">
        <title>The Genome Sequence of Anopheles dirus WRAIR2.</title>
        <authorList>
            <consortium name="The Broad Institute Genomics Platform"/>
            <person name="Neafsey D.E."/>
            <person name="Walton C."/>
            <person name="Walker B."/>
            <person name="Young S.K."/>
            <person name="Zeng Q."/>
            <person name="Gargeya S."/>
            <person name="Fitzgerald M."/>
            <person name="Haas B."/>
            <person name="Abouelleil A."/>
            <person name="Allen A.W."/>
            <person name="Alvarado L."/>
            <person name="Arachchi H.M."/>
            <person name="Berlin A.M."/>
            <person name="Chapman S.B."/>
            <person name="Gainer-Dewar J."/>
            <person name="Goldberg J."/>
            <person name="Griggs A."/>
            <person name="Gujja S."/>
            <person name="Hansen M."/>
            <person name="Howarth C."/>
            <person name="Imamovic A."/>
            <person name="Ireland A."/>
            <person name="Larimer J."/>
            <person name="McCowan C."/>
            <person name="Murphy C."/>
            <person name="Pearson M."/>
            <person name="Poon T.W."/>
            <person name="Priest M."/>
            <person name="Roberts A."/>
            <person name="Saif S."/>
            <person name="Shea T."/>
            <person name="Sisk P."/>
            <person name="Sykes S."/>
            <person name="Wortman J."/>
            <person name="Nusbaum C."/>
            <person name="Birren B."/>
        </authorList>
    </citation>
    <scope>NUCLEOTIDE SEQUENCE [LARGE SCALE GENOMIC DNA]</scope>
    <source>
        <strain evidence="6">WRAIR2</strain>
    </source>
</reference>
<dbReference type="InterPro" id="IPR038765">
    <property type="entry name" value="Papain-like_cys_pep_sf"/>
</dbReference>
<dbReference type="PANTHER" id="PTHR10183">
    <property type="entry name" value="CALPAIN"/>
    <property type="match status" value="1"/>
</dbReference>
<dbReference type="SUPFAM" id="SSF54001">
    <property type="entry name" value="Cysteine proteinases"/>
    <property type="match status" value="1"/>
</dbReference>
<dbReference type="PRINTS" id="PR00704">
    <property type="entry name" value="CALPAIN"/>
</dbReference>
<reference evidence="5" key="2">
    <citation type="submission" date="2023-03" db="UniProtKB">
        <authorList>
            <consortium name="EnsemblMetazoa"/>
        </authorList>
    </citation>
    <scope>IDENTIFICATION</scope>
    <source>
        <strain evidence="5">WRAIR2</strain>
    </source>
</reference>
<organism evidence="5 6">
    <name type="scientific">Anopheles dirus</name>
    <dbReference type="NCBI Taxonomy" id="7168"/>
    <lineage>
        <taxon>Eukaryota</taxon>
        <taxon>Metazoa</taxon>
        <taxon>Ecdysozoa</taxon>
        <taxon>Arthropoda</taxon>
        <taxon>Hexapoda</taxon>
        <taxon>Insecta</taxon>
        <taxon>Pterygota</taxon>
        <taxon>Neoptera</taxon>
        <taxon>Endopterygota</taxon>
        <taxon>Diptera</taxon>
        <taxon>Nematocera</taxon>
        <taxon>Culicoidea</taxon>
        <taxon>Culicidae</taxon>
        <taxon>Anophelinae</taxon>
        <taxon>Anopheles</taxon>
    </lineage>
</organism>
<dbReference type="InterPro" id="IPR022684">
    <property type="entry name" value="Calpain_cysteine_protease"/>
</dbReference>
<evidence type="ECO:0000313" key="5">
    <source>
        <dbReference type="EnsemblMetazoa" id="ADIR016140-PA"/>
    </source>
</evidence>
<comment type="caution">
    <text evidence="3">Lacks conserved residue(s) required for the propagation of feature annotation.</text>
</comment>
<feature type="active site" evidence="2">
    <location>
        <position position="95"/>
    </location>
</feature>
<dbReference type="FunFam" id="3.90.70.10:FF:000114">
    <property type="entry name" value="Calpain a"/>
    <property type="match status" value="1"/>
</dbReference>
<dbReference type="EnsemblMetazoa" id="ADIR016140-RA">
    <property type="protein sequence ID" value="ADIR016140-PA"/>
    <property type="gene ID" value="ADIR016140"/>
</dbReference>
<dbReference type="Pfam" id="PF00648">
    <property type="entry name" value="Peptidase_C2"/>
    <property type="match status" value="1"/>
</dbReference>
<protein>
    <recommendedName>
        <fullName evidence="4">Calpain catalytic domain-containing protein</fullName>
    </recommendedName>
</protein>
<dbReference type="PROSITE" id="PS50203">
    <property type="entry name" value="CALPAIN_CAT"/>
    <property type="match status" value="1"/>
</dbReference>
<evidence type="ECO:0000313" key="6">
    <source>
        <dbReference type="Proteomes" id="UP000075884"/>
    </source>
</evidence>
<keyword evidence="6" id="KW-1185">Reference proteome</keyword>
<dbReference type="InterPro" id="IPR001300">
    <property type="entry name" value="Peptidase_C2_calpain_cat"/>
</dbReference>
<dbReference type="Gene3D" id="3.90.70.10">
    <property type="entry name" value="Cysteine proteinases"/>
    <property type="match status" value="1"/>
</dbReference>